<proteinExistence type="predicted"/>
<dbReference type="Proteomes" id="UP000516428">
    <property type="component" value="Chromosome"/>
</dbReference>
<accession>A0A7H1BGV6</accession>
<protein>
    <submittedName>
        <fullName evidence="1">Uncharacterized protein</fullName>
    </submittedName>
</protein>
<dbReference type="RefSeq" id="WP_188340622.1">
    <property type="nucleotide sequence ID" value="NZ_CP061281.1"/>
</dbReference>
<evidence type="ECO:0000313" key="1">
    <source>
        <dbReference type="EMBL" id="QNS07961.1"/>
    </source>
</evidence>
<dbReference type="KEGG" id="sxn:IAG42_33030"/>
<reference evidence="1 2" key="1">
    <citation type="submission" date="2020-09" db="EMBL/GenBank/DDBJ databases">
        <title>A novel species.</title>
        <authorList>
            <person name="Gao J."/>
        </authorList>
    </citation>
    <scope>NUCLEOTIDE SEQUENCE [LARGE SCALE GENOMIC DNA]</scope>
    <source>
        <strain evidence="1 2">CRXT-Y-14</strain>
    </source>
</reference>
<name>A0A7H1BGV6_9ACTN</name>
<organism evidence="1 2">
    <name type="scientific">Streptomyces xanthii</name>
    <dbReference type="NCBI Taxonomy" id="2768069"/>
    <lineage>
        <taxon>Bacteria</taxon>
        <taxon>Bacillati</taxon>
        <taxon>Actinomycetota</taxon>
        <taxon>Actinomycetes</taxon>
        <taxon>Kitasatosporales</taxon>
        <taxon>Streptomycetaceae</taxon>
        <taxon>Streptomyces</taxon>
    </lineage>
</organism>
<sequence>MHDQITVQWVHTVWTKESRGGAAAARRNAAPVGFPLPAGPRSGVHVVRMHEDDGFTPYDTVQEARTVDLRIDAEGGRLRVHPKLPGIGLYTRRRRPPAVRLAPGQWVRWHLNHRFSTALGIRGWTYWLDTFNVAYGPVTEDVFLSAPTVLVDERAWLR</sequence>
<keyword evidence="2" id="KW-1185">Reference proteome</keyword>
<dbReference type="AlphaFoldDB" id="A0A7H1BGV6"/>
<evidence type="ECO:0000313" key="2">
    <source>
        <dbReference type="Proteomes" id="UP000516428"/>
    </source>
</evidence>
<dbReference type="EMBL" id="CP061281">
    <property type="protein sequence ID" value="QNS07961.1"/>
    <property type="molecule type" value="Genomic_DNA"/>
</dbReference>
<gene>
    <name evidence="1" type="ORF">IAG42_33030</name>
</gene>